<evidence type="ECO:0000313" key="2">
    <source>
        <dbReference type="Proteomes" id="UP001497744"/>
    </source>
</evidence>
<dbReference type="RefSeq" id="XP_067712857.1">
    <property type="nucleotide sequence ID" value="XM_067856756.1"/>
</dbReference>
<dbReference type="Proteomes" id="UP001497744">
    <property type="component" value="Unassembled WGS sequence"/>
</dbReference>
<dbReference type="AlphaFoldDB" id="A0AAV4LLW5"/>
<protein>
    <submittedName>
        <fullName evidence="1">NmrA family transcriptional regulator</fullName>
    </submittedName>
</protein>
<comment type="caution">
    <text evidence="1">The sequence shown here is derived from an EMBL/GenBank/DDBJ whole genome shotgun (WGS) entry which is preliminary data.</text>
</comment>
<evidence type="ECO:0000313" key="1">
    <source>
        <dbReference type="EMBL" id="GIX60786.1"/>
    </source>
</evidence>
<dbReference type="EMBL" id="BPLF01000001">
    <property type="protein sequence ID" value="GIX60786.1"/>
    <property type="molecule type" value="Genomic_DNA"/>
</dbReference>
<proteinExistence type="predicted"/>
<accession>A0AAV4LLW5</accession>
<gene>
    <name evidence="1" type="ORF">BcabD6B2_02210</name>
</gene>
<organism evidence="1 2">
    <name type="scientific">Babesia caballi</name>
    <dbReference type="NCBI Taxonomy" id="5871"/>
    <lineage>
        <taxon>Eukaryota</taxon>
        <taxon>Sar</taxon>
        <taxon>Alveolata</taxon>
        <taxon>Apicomplexa</taxon>
        <taxon>Aconoidasida</taxon>
        <taxon>Piroplasmida</taxon>
        <taxon>Babesiidae</taxon>
        <taxon>Babesia</taxon>
    </lineage>
</organism>
<reference evidence="1 2" key="1">
    <citation type="submission" date="2021-06" db="EMBL/GenBank/DDBJ databases">
        <title>Genome sequence of Babesia caballi.</title>
        <authorList>
            <person name="Yamagishi J."/>
            <person name="Kidaka T."/>
            <person name="Ochi A."/>
        </authorList>
    </citation>
    <scope>NUCLEOTIDE SEQUENCE [LARGE SCALE GENOMIC DNA]</scope>
    <source>
        <strain evidence="1">USDA-D6B2</strain>
    </source>
</reference>
<sequence>MHHRLQPALVIKVHRRQLRHPPRARLPRHGLRVLRLAPVQHLADPAHGAVDQLHVVVELRDARQRRVVPLPELVVALEQVHVPLEERPAAALGYRLARLGVAVEKVQDPVVHAQHLHRAHHVVRDECLGHQRPEGEHPVGLPRYVARERGVGPRLGALLHAAVRYGREERHDRRVARNEQVRDFAGEGQRARVPVGHELAQPFQAPARGSPYAALDAPAACDHYPAHREHDERQQVVVGVPQRRASHPPLLIRGLVAVAVAGHVVQRRVHNLGQVRDHRYRVLAREEPLVADERLEGAHLDVEQRLHVRRNRRHRVDPEAHHRLGVLALPQQLREHVDVLVQRAGEAEQPDAVLHVLRQRLRRRHVQPAGPVVARLLLRHSQRLRARVVPLFGAPVHVYQLDRLVAHAVDRSKLLCDHGPRHRPAELGVGQEHAVSQLVINARHFMHVRGLCEALLQRVGVQLHVGTFQQVAQVDVHVLKEQPRLGGPQQRVRGKQAPQVFAQLLERLQVQVDDPLVVWHEHLQKPTKRHDQLLAHDIQQAAAFVAHQRAADQVQNLPQLHVLPRVLAGGARRLQVLDRRIDDVQHRLNHALLRQNRGQRDEPARVLGADAVHRAHDLRAGALAQQGRGHLEEDGVDRHALAALFAVDCARVGVYAALQRAVERHSVHEVADVRHVEQAVAKVDQVGVLRHQPEGPLQHHIDVQRRHREPLQVKHKRPHQPRQHSRQLRLHNVRHGVLADLPGVGQHALPHLPGVVLPHHRDGLVHAVQQLLEVFVLWARRRVQFGFQAPEKLLHVGKSKKQVHPLAQRLHPPADIDHRKPVQAGRAQHQRVAQRVALAGAVALQILAHAVAVRHHLDQQVQYLLPLYPARRTRVDQLVHQRAAEVHLEHEAVRHVAVAHQNLEDAKVRVLIVEAQIQDALFYCGQYHLVERDLVGEDKLGVPVALHEEVLEIIEVVRVNLRLQKLFKSFMKVLNLSFFPFGTHCRFSQFEQGLAGCRIGVPS</sequence>
<keyword evidence="2" id="KW-1185">Reference proteome</keyword>
<name>A0AAV4LLW5_BABCB</name>
<dbReference type="GeneID" id="94192269"/>